<protein>
    <submittedName>
        <fullName evidence="1">Uncharacterized protein</fullName>
    </submittedName>
</protein>
<sequence length="174" mass="18164">MNLTGYQSISNSSTLIFDGPIYSLNQSISPSGQNLILGCHFAILTSINPGYLNLINNLTSDPHSSPASLSHDYQSPNVLYLPSGPDGPQNSCEINISFDNGMLTLNLGKSVNAGGIRIENPFTNGGGTAGVQAPSNGLYELIPTGNGSISQESTSSNNSFSTTIDQLGVTLKPN</sequence>
<dbReference type="OrthoDB" id="2503993at2759"/>
<evidence type="ECO:0000313" key="1">
    <source>
        <dbReference type="EMBL" id="MBW0460380.1"/>
    </source>
</evidence>
<accession>A0A9Q3B891</accession>
<gene>
    <name evidence="1" type="ORF">O181_000095</name>
</gene>
<evidence type="ECO:0000313" key="2">
    <source>
        <dbReference type="Proteomes" id="UP000765509"/>
    </source>
</evidence>
<reference evidence="1" key="1">
    <citation type="submission" date="2021-03" db="EMBL/GenBank/DDBJ databases">
        <title>Draft genome sequence of rust myrtle Austropuccinia psidii MF-1, a brazilian biotype.</title>
        <authorList>
            <person name="Quecine M.C."/>
            <person name="Pachon D.M.R."/>
            <person name="Bonatelli M.L."/>
            <person name="Correr F.H."/>
            <person name="Franceschini L.M."/>
            <person name="Leite T.F."/>
            <person name="Margarido G.R.A."/>
            <person name="Almeida C.A."/>
            <person name="Ferrarezi J.A."/>
            <person name="Labate C.A."/>
        </authorList>
    </citation>
    <scope>NUCLEOTIDE SEQUENCE</scope>
    <source>
        <strain evidence="1">MF-1</strain>
    </source>
</reference>
<dbReference type="EMBL" id="AVOT02000008">
    <property type="protein sequence ID" value="MBW0460380.1"/>
    <property type="molecule type" value="Genomic_DNA"/>
</dbReference>
<comment type="caution">
    <text evidence="1">The sequence shown here is derived from an EMBL/GenBank/DDBJ whole genome shotgun (WGS) entry which is preliminary data.</text>
</comment>
<dbReference type="Proteomes" id="UP000765509">
    <property type="component" value="Unassembled WGS sequence"/>
</dbReference>
<name>A0A9Q3B891_9BASI</name>
<dbReference type="AlphaFoldDB" id="A0A9Q3B891"/>
<proteinExistence type="predicted"/>
<keyword evidence="2" id="KW-1185">Reference proteome</keyword>
<organism evidence="1 2">
    <name type="scientific">Austropuccinia psidii MF-1</name>
    <dbReference type="NCBI Taxonomy" id="1389203"/>
    <lineage>
        <taxon>Eukaryota</taxon>
        <taxon>Fungi</taxon>
        <taxon>Dikarya</taxon>
        <taxon>Basidiomycota</taxon>
        <taxon>Pucciniomycotina</taxon>
        <taxon>Pucciniomycetes</taxon>
        <taxon>Pucciniales</taxon>
        <taxon>Sphaerophragmiaceae</taxon>
        <taxon>Austropuccinia</taxon>
    </lineage>
</organism>